<evidence type="ECO:0000256" key="2">
    <source>
        <dbReference type="ARBA" id="ARBA00009941"/>
    </source>
</evidence>
<dbReference type="GO" id="GO:0051603">
    <property type="term" value="P:proteolysis involved in protein catabolic process"/>
    <property type="evidence" value="ECO:0007669"/>
    <property type="project" value="TreeGrafter"/>
</dbReference>
<dbReference type="InterPro" id="IPR046427">
    <property type="entry name" value="Legumain_prodom_sf"/>
</dbReference>
<dbReference type="PANTHER" id="PTHR12000">
    <property type="entry name" value="HEMOGLOBINASE FAMILY MEMBER"/>
    <property type="match status" value="1"/>
</dbReference>
<protein>
    <recommendedName>
        <fullName evidence="3">legumain</fullName>
        <ecNumber evidence="3">3.4.22.34</ecNumber>
    </recommendedName>
</protein>
<evidence type="ECO:0000256" key="5">
    <source>
        <dbReference type="ARBA" id="ARBA00022729"/>
    </source>
</evidence>
<dbReference type="EMBL" id="CABPRJ010001459">
    <property type="protein sequence ID" value="VVC37946.1"/>
    <property type="molecule type" value="Genomic_DNA"/>
</dbReference>
<dbReference type="PANTHER" id="PTHR12000:SF42">
    <property type="entry name" value="LEGUMAIN"/>
    <property type="match status" value="1"/>
</dbReference>
<evidence type="ECO:0000313" key="10">
    <source>
        <dbReference type="Proteomes" id="UP000325440"/>
    </source>
</evidence>
<comment type="similarity">
    <text evidence="2">Belongs to the peptidase C13 family.</text>
</comment>
<feature type="chain" id="PRO_5022840938" description="legumain" evidence="8">
    <location>
        <begin position="20"/>
        <end position="956"/>
    </location>
</feature>
<keyword evidence="7" id="KW-0788">Thiol protease</keyword>
<sequence>MGVRIVLSLVAIFAIGSFSVHIPNNNKNPKYGKSWVVLVAGTEGWINYRHQADICHAYQICVRNGFPPENIITMMVDDIAFNPLNPNPGTITNNPDHSDVYGGIFIDYTGTNVTADNFLKVISGDKELMSSIGSGRVVEGGPHDTIFINIVTHGTDRILSFPNSYLYADQLDDTLIMMYRAGKYSKILFYVEASKAGSMFDGILNENMAVMAITATGPRENSYACYCEFDNGNKSYQTCLGDVFSVKWMNNYDSIYYDIATRDRTVFKDFQDARMNVTKSNVMMYGDFHVGHEALSTFIGNFLLWDLSSHQSTKLKSASYSHNTIQKTIVTIPDRDVQIHAIENRLTNDKLSTREKDKLKMELYQNNKRRLIIDNVFRVIYSKIEKRRPDIKKAIGELDETEYLTPTKNMLPCYRSILNEINDSCFSLSRNPYLMNRLKIIINLCVIDRQIHLTVTNFIRRNKIVSCSSVGIRNKYHCLGANKNNMGTFHLVSLALLAVGTIAAHISNHENLDNFLIKDNSQNGGKKWVILVAGSNGWDNYRHQADICHAYQIVVQNEIPKDQIITMIYDDIAYNPENPRPGVIINQPNGTDVYSGVEIDYKGENVTSANFLRVITGDVESMQSIGTGKVVEGGPRDTIFIFFSDHGGPGLLGFPSDLLYADQLYQSFNKAFETAQYKKMLVYIEACESGSMFDGILDDDMNILAITASGPREDSWACYCSSDEYDICLGDEFSVSWMENIDAVTCGFTARERNIYNIFDQVRTAVGDSNVMAYGDFGIGFEKLSTFIGYSNHDSGLEQSATAKRNSFKKETIMSSRDVSVKSMEYKLASADLTHEMKQDLAKTLRKNYQMRLIIDSVFRAIYSKVVEARPDIQSEIGSLNKPKHRSLTLDMFPCYRSILNKISESCFSLPKNPYTLDQLKIFANLCVVDNQIHQTVSDLVEESCLNIPKNIINVV</sequence>
<keyword evidence="10" id="KW-1185">Reference proteome</keyword>
<evidence type="ECO:0000256" key="3">
    <source>
        <dbReference type="ARBA" id="ARBA00012628"/>
    </source>
</evidence>
<name>A0A5E4N6E5_9HEMI</name>
<dbReference type="GO" id="GO:0004197">
    <property type="term" value="F:cysteine-type endopeptidase activity"/>
    <property type="evidence" value="ECO:0007669"/>
    <property type="project" value="UniProtKB-EC"/>
</dbReference>
<evidence type="ECO:0000256" key="8">
    <source>
        <dbReference type="SAM" id="SignalP"/>
    </source>
</evidence>
<accession>A0A5E4N6E5</accession>
<keyword evidence="5 8" id="KW-0732">Signal</keyword>
<keyword evidence="6" id="KW-0378">Hydrolase</keyword>
<keyword evidence="4" id="KW-0645">Protease</keyword>
<dbReference type="EC" id="3.4.22.34" evidence="3"/>
<dbReference type="GO" id="GO:0005773">
    <property type="term" value="C:vacuole"/>
    <property type="evidence" value="ECO:0007669"/>
    <property type="project" value="GOC"/>
</dbReference>
<dbReference type="AlphaFoldDB" id="A0A5E4N6E5"/>
<dbReference type="Gene3D" id="1.10.132.130">
    <property type="match status" value="2"/>
</dbReference>
<evidence type="ECO:0000256" key="6">
    <source>
        <dbReference type="ARBA" id="ARBA00022801"/>
    </source>
</evidence>
<evidence type="ECO:0000256" key="4">
    <source>
        <dbReference type="ARBA" id="ARBA00022670"/>
    </source>
</evidence>
<evidence type="ECO:0000256" key="1">
    <source>
        <dbReference type="ARBA" id="ARBA00000810"/>
    </source>
</evidence>
<dbReference type="InterPro" id="IPR048501">
    <property type="entry name" value="Legum_prodom"/>
</dbReference>
<dbReference type="PRINTS" id="PR00776">
    <property type="entry name" value="HEMOGLOBNASE"/>
</dbReference>
<proteinExistence type="inferred from homology"/>
<dbReference type="GO" id="GO:0006624">
    <property type="term" value="P:vacuolar protein processing"/>
    <property type="evidence" value="ECO:0007669"/>
    <property type="project" value="TreeGrafter"/>
</dbReference>
<dbReference type="Proteomes" id="UP000325440">
    <property type="component" value="Unassembled WGS sequence"/>
</dbReference>
<feature type="signal peptide" evidence="8">
    <location>
        <begin position="1"/>
        <end position="19"/>
    </location>
</feature>
<reference evidence="9 10" key="1">
    <citation type="submission" date="2019-08" db="EMBL/GenBank/DDBJ databases">
        <authorList>
            <person name="Alioto T."/>
            <person name="Alioto T."/>
            <person name="Gomez Garrido J."/>
        </authorList>
    </citation>
    <scope>NUCLEOTIDE SEQUENCE [LARGE SCALE GENOMIC DNA]</scope>
</reference>
<dbReference type="InterPro" id="IPR001096">
    <property type="entry name" value="Peptidase_C13"/>
</dbReference>
<organism evidence="9 10">
    <name type="scientific">Cinara cedri</name>
    <dbReference type="NCBI Taxonomy" id="506608"/>
    <lineage>
        <taxon>Eukaryota</taxon>
        <taxon>Metazoa</taxon>
        <taxon>Ecdysozoa</taxon>
        <taxon>Arthropoda</taxon>
        <taxon>Hexapoda</taxon>
        <taxon>Insecta</taxon>
        <taxon>Pterygota</taxon>
        <taxon>Neoptera</taxon>
        <taxon>Paraneoptera</taxon>
        <taxon>Hemiptera</taxon>
        <taxon>Sternorrhyncha</taxon>
        <taxon>Aphidomorpha</taxon>
        <taxon>Aphidoidea</taxon>
        <taxon>Aphididae</taxon>
        <taxon>Lachninae</taxon>
        <taxon>Cinara</taxon>
    </lineage>
</organism>
<gene>
    <name evidence="9" type="ORF">CINCED_3A005175</name>
</gene>
<comment type="catalytic activity">
    <reaction evidence="1">
        <text>Hydrolysis of proteins and small molecule substrates at -Asn-|-Xaa- bonds.</text>
        <dbReference type="EC" id="3.4.22.34"/>
    </reaction>
</comment>
<evidence type="ECO:0000256" key="7">
    <source>
        <dbReference type="ARBA" id="ARBA00022807"/>
    </source>
</evidence>
<dbReference type="OrthoDB" id="192611at2759"/>
<dbReference type="Pfam" id="PF01650">
    <property type="entry name" value="Peptidase_C13"/>
    <property type="match status" value="2"/>
</dbReference>
<dbReference type="CDD" id="cd21115">
    <property type="entry name" value="legumain_C"/>
    <property type="match status" value="2"/>
</dbReference>
<dbReference type="FunFam" id="3.40.50.1460:FF:000006">
    <property type="entry name" value="Legumain"/>
    <property type="match status" value="2"/>
</dbReference>
<evidence type="ECO:0000313" key="9">
    <source>
        <dbReference type="EMBL" id="VVC37946.1"/>
    </source>
</evidence>
<dbReference type="Gene3D" id="3.40.50.1460">
    <property type="match status" value="2"/>
</dbReference>